<proteinExistence type="predicted"/>
<keyword evidence="3" id="KW-0378">Hydrolase</keyword>
<dbReference type="Pfam" id="PF00768">
    <property type="entry name" value="Peptidase_S11"/>
    <property type="match status" value="1"/>
</dbReference>
<evidence type="ECO:0000259" key="2">
    <source>
        <dbReference type="Pfam" id="PF00768"/>
    </source>
</evidence>
<organism evidence="3 4">
    <name type="scientific">Microbacterium istanbulense</name>
    <dbReference type="NCBI Taxonomy" id="3122049"/>
    <lineage>
        <taxon>Bacteria</taxon>
        <taxon>Bacillati</taxon>
        <taxon>Actinomycetota</taxon>
        <taxon>Actinomycetes</taxon>
        <taxon>Micrococcales</taxon>
        <taxon>Microbacteriaceae</taxon>
        <taxon>Microbacterium</taxon>
    </lineage>
</organism>
<comment type="caution">
    <text evidence="3">The sequence shown here is derived from an EMBL/GenBank/DDBJ whole genome shotgun (WGS) entry which is preliminary data.</text>
</comment>
<name>A0ABU8LGF6_9MICO</name>
<dbReference type="Proteomes" id="UP001366085">
    <property type="component" value="Unassembled WGS sequence"/>
</dbReference>
<accession>A0ABU8LGF6</accession>
<evidence type="ECO:0000256" key="1">
    <source>
        <dbReference type="SAM" id="MobiDB-lite"/>
    </source>
</evidence>
<sequence length="574" mass="60021">MTVDDRPSPPAPEDVAGDGAEADATDARNETHAKLAALFGPKSANDPVTQAARERDAVDAAEPEPDAAEPEPDAAEPDAVEPEPDALEPDAVEHEAVEHTDDSTRENPIIVSAEPAEPAEPTEPETPASEWADEARPPTALTWLDAQTVTAASALREESDDDLLTDAHLVPGWLRPRAIVPLGVVALLCGSYVGATLLWPLDAVAPVVKASTVELTPAPAAAITWPTTGSAAVAVSGLDTVASTTVPTEIASITKVASTMMVLDELPLEPGEQGPAYTFDWSDSRDYWSYRWSNQSALDVPVGGSLSEYQMLQGVLLGSANNYIDRMSDELWGSDAGFAEASKAWLAENGIEGVSLATPSGFDTRNVSTPAGLIELGEVAMRNPVFAEIVGTESAQIPGAGEVTNSNDMLEDPGVVGIKTGTLSGWNLLTAKDVEVDGTTVRLFAAVLGQDGDDERLAATRSLFTQVEEQLAAQEPTVPAGTVVGTVRTEWGAKANLVTDADAEVVLWNSAAATSESTLELGEDTTKGAEVGTLTLAGPVNQAETTVSLDAAIPAPSAWWRLTHPLELFGLDGR</sequence>
<feature type="region of interest" description="Disordered" evidence="1">
    <location>
        <begin position="1"/>
        <end position="134"/>
    </location>
</feature>
<dbReference type="EMBL" id="JBBDGN010000001">
    <property type="protein sequence ID" value="MEJ1090411.1"/>
    <property type="molecule type" value="Genomic_DNA"/>
</dbReference>
<dbReference type="InterPro" id="IPR012338">
    <property type="entry name" value="Beta-lactam/transpept-like"/>
</dbReference>
<keyword evidence="3" id="KW-0121">Carboxypeptidase</keyword>
<keyword evidence="3" id="KW-0645">Protease</keyword>
<dbReference type="InterPro" id="IPR001967">
    <property type="entry name" value="Peptidase_S11_N"/>
</dbReference>
<evidence type="ECO:0000313" key="3">
    <source>
        <dbReference type="EMBL" id="MEJ1090411.1"/>
    </source>
</evidence>
<feature type="compositionally biased region" description="Basic and acidic residues" evidence="1">
    <location>
        <begin position="91"/>
        <end position="105"/>
    </location>
</feature>
<dbReference type="GO" id="GO:0004180">
    <property type="term" value="F:carboxypeptidase activity"/>
    <property type="evidence" value="ECO:0007669"/>
    <property type="project" value="UniProtKB-KW"/>
</dbReference>
<protein>
    <submittedName>
        <fullName evidence="3">D-alanyl-D-alanine carboxypeptidase</fullName>
    </submittedName>
</protein>
<dbReference type="RefSeq" id="WP_337316752.1">
    <property type="nucleotide sequence ID" value="NZ_JBBDGN010000001.1"/>
</dbReference>
<feature type="domain" description="Peptidase S11 D-alanyl-D-alanine carboxypeptidase A N-terminal" evidence="2">
    <location>
        <begin position="246"/>
        <end position="449"/>
    </location>
</feature>
<feature type="compositionally biased region" description="Acidic residues" evidence="1">
    <location>
        <begin position="59"/>
        <end position="90"/>
    </location>
</feature>
<gene>
    <name evidence="3" type="ORF">WDU93_01800</name>
</gene>
<keyword evidence="4" id="KW-1185">Reference proteome</keyword>
<dbReference type="Gene3D" id="3.40.710.10">
    <property type="entry name" value="DD-peptidase/beta-lactamase superfamily"/>
    <property type="match status" value="1"/>
</dbReference>
<reference evidence="3 4" key="1">
    <citation type="submission" date="2024-02" db="EMBL/GenBank/DDBJ databases">
        <authorList>
            <person name="Saticioglu I.B."/>
        </authorList>
    </citation>
    <scope>NUCLEOTIDE SEQUENCE [LARGE SCALE GENOMIC DNA]</scope>
    <source>
        <strain evidence="3 4">Mu-43</strain>
    </source>
</reference>
<evidence type="ECO:0000313" key="4">
    <source>
        <dbReference type="Proteomes" id="UP001366085"/>
    </source>
</evidence>
<dbReference type="SUPFAM" id="SSF56601">
    <property type="entry name" value="beta-lactamase/transpeptidase-like"/>
    <property type="match status" value="1"/>
</dbReference>